<sequence length="164" mass="18227">MTTETETLLASLNTQRRHVQGILEGLGEDDLRRPLLPSGWSCLGLVRHLALDVERFWFRAVAAGDPAVIDGLGRAGDAWRVGRDASAASVLDRYRREIDAADAVIAATPLEAAPAWWPERFTDWRARTLRELVLHVITETACHAGHLDAARELIDGRRWLVLTS</sequence>
<gene>
    <name evidence="1" type="ORF">HNR61_004234</name>
</gene>
<dbReference type="EMBL" id="JACJIA010000005">
    <property type="protein sequence ID" value="MBA8952588.1"/>
    <property type="molecule type" value="Genomic_DNA"/>
</dbReference>
<dbReference type="SUPFAM" id="SSF109854">
    <property type="entry name" value="DinB/YfiT-like putative metalloenzymes"/>
    <property type="match status" value="1"/>
</dbReference>
<dbReference type="InterPro" id="IPR034660">
    <property type="entry name" value="DinB/YfiT-like"/>
</dbReference>
<accession>A0A7W3QN12</accession>
<dbReference type="Gene3D" id="1.20.120.450">
    <property type="entry name" value="dinb family like domain"/>
    <property type="match status" value="1"/>
</dbReference>
<dbReference type="AlphaFoldDB" id="A0A7W3QN12"/>
<dbReference type="InterPro" id="IPR007061">
    <property type="entry name" value="MST-like"/>
</dbReference>
<organism evidence="1 2">
    <name type="scientific">Actinomadura namibiensis</name>
    <dbReference type="NCBI Taxonomy" id="182080"/>
    <lineage>
        <taxon>Bacteria</taxon>
        <taxon>Bacillati</taxon>
        <taxon>Actinomycetota</taxon>
        <taxon>Actinomycetes</taxon>
        <taxon>Streptosporangiales</taxon>
        <taxon>Thermomonosporaceae</taxon>
        <taxon>Actinomadura</taxon>
    </lineage>
</organism>
<evidence type="ECO:0000313" key="2">
    <source>
        <dbReference type="Proteomes" id="UP000572680"/>
    </source>
</evidence>
<reference evidence="1 2" key="1">
    <citation type="submission" date="2020-08" db="EMBL/GenBank/DDBJ databases">
        <title>Genomic Encyclopedia of Type Strains, Phase IV (KMG-IV): sequencing the most valuable type-strain genomes for metagenomic binning, comparative biology and taxonomic classification.</title>
        <authorList>
            <person name="Goeker M."/>
        </authorList>
    </citation>
    <scope>NUCLEOTIDE SEQUENCE [LARGE SCALE GENOMIC DNA]</scope>
    <source>
        <strain evidence="1 2">DSM 44197</strain>
    </source>
</reference>
<comment type="caution">
    <text evidence="1">The sequence shown here is derived from an EMBL/GenBank/DDBJ whole genome shotgun (WGS) entry which is preliminary data.</text>
</comment>
<dbReference type="Proteomes" id="UP000572680">
    <property type="component" value="Unassembled WGS sequence"/>
</dbReference>
<protein>
    <submittedName>
        <fullName evidence="1">Putative damage-inducible protein DinB</fullName>
    </submittedName>
</protein>
<dbReference type="RefSeq" id="WP_182844862.1">
    <property type="nucleotide sequence ID" value="NZ_BAAALP010000005.1"/>
</dbReference>
<evidence type="ECO:0000313" key="1">
    <source>
        <dbReference type="EMBL" id="MBA8952588.1"/>
    </source>
</evidence>
<proteinExistence type="predicted"/>
<dbReference type="Pfam" id="PF04978">
    <property type="entry name" value="MST"/>
    <property type="match status" value="1"/>
</dbReference>
<keyword evidence="2" id="KW-1185">Reference proteome</keyword>
<name>A0A7W3QN12_ACTNM</name>